<proteinExistence type="predicted"/>
<evidence type="ECO:0000313" key="1">
    <source>
        <dbReference type="EMBL" id="SFB82558.1"/>
    </source>
</evidence>
<dbReference type="GO" id="GO:0004062">
    <property type="term" value="F:aryl sulfotransferase activity"/>
    <property type="evidence" value="ECO:0007669"/>
    <property type="project" value="InterPro"/>
</dbReference>
<dbReference type="Pfam" id="PF05935">
    <property type="entry name" value="Arylsulfotrans"/>
    <property type="match status" value="1"/>
</dbReference>
<dbReference type="AlphaFoldDB" id="A0A1I1EB16"/>
<reference evidence="2" key="1">
    <citation type="submission" date="2016-10" db="EMBL/GenBank/DDBJ databases">
        <authorList>
            <person name="Varghese N."/>
            <person name="Submissions S."/>
        </authorList>
    </citation>
    <scope>NUCLEOTIDE SEQUENCE [LARGE SCALE GENOMIC DNA]</scope>
    <source>
        <strain evidence="2">CGMCC 1.12041</strain>
    </source>
</reference>
<organism evidence="1 2">
    <name type="scientific">Massilia yuzhufengensis</name>
    <dbReference type="NCBI Taxonomy" id="1164594"/>
    <lineage>
        <taxon>Bacteria</taxon>
        <taxon>Pseudomonadati</taxon>
        <taxon>Pseudomonadota</taxon>
        <taxon>Betaproteobacteria</taxon>
        <taxon>Burkholderiales</taxon>
        <taxon>Oxalobacteraceae</taxon>
        <taxon>Telluria group</taxon>
        <taxon>Massilia</taxon>
    </lineage>
</organism>
<accession>A0A1I1EB16</accession>
<dbReference type="Proteomes" id="UP000198639">
    <property type="component" value="Unassembled WGS sequence"/>
</dbReference>
<dbReference type="PANTHER" id="PTHR35340">
    <property type="entry name" value="PQQ ENZYME REPEAT PROTEIN-RELATED"/>
    <property type="match status" value="1"/>
</dbReference>
<dbReference type="InterPro" id="IPR053143">
    <property type="entry name" value="Arylsulfate_ST"/>
</dbReference>
<dbReference type="InterPro" id="IPR010262">
    <property type="entry name" value="Arylsulfotransferase_bact"/>
</dbReference>
<sequence length="416" mass="45738">MAHALRQRLELPVFGLYANYLNSVALSASFRDGSRHDFRASVETGGYSGPAQLYASPSIRMARGPERVPGFDFMMIKNGLSSPVVVDTDGHMRWTGAVLPDSFSSLFSDGMFYIGSQTERVLHRMDVSGAFTSVPVGVSRYTNFHHDLAPGKTGILAEFDAIEGGVARVESTLAAIDTNGAVLKEWDLGRIFSEHMRARGDDPAGFVREGADWFHMNSAIYNAADNSLLVSSRENFVVKLDYDSGAIRWLFGDPLKHWYVNFPSLRALALKLVEGKAPIGQHSLSVTPDGQLLLFNNGLGSLTQPPWAPRGATLTYSTPSRYAIDEKAGTAREVWTYEHEPDHSRTRLYSDICSSVYEGTPGTYLVAYSVALSRTEARLLGVDSNGKVAFDFAYPTTVCDTVFIAQPLGWNDLRLR</sequence>
<dbReference type="PANTHER" id="PTHR35340:SF5">
    <property type="entry name" value="ASST-DOMAIN-CONTAINING PROTEIN"/>
    <property type="match status" value="1"/>
</dbReference>
<protein>
    <submittedName>
        <fullName evidence="1">Arylsulfotransferase (ASST)</fullName>
    </submittedName>
</protein>
<keyword evidence="2" id="KW-1185">Reference proteome</keyword>
<name>A0A1I1EB16_9BURK</name>
<dbReference type="EMBL" id="FOLD01000002">
    <property type="protein sequence ID" value="SFB82558.1"/>
    <property type="molecule type" value="Genomic_DNA"/>
</dbReference>
<gene>
    <name evidence="1" type="ORF">SAMN05216204_1024</name>
</gene>
<keyword evidence="1" id="KW-0808">Transferase</keyword>
<evidence type="ECO:0000313" key="2">
    <source>
        <dbReference type="Proteomes" id="UP000198639"/>
    </source>
</evidence>
<dbReference type="SUPFAM" id="SSF50998">
    <property type="entry name" value="Quinoprotein alcohol dehydrogenase-like"/>
    <property type="match status" value="1"/>
</dbReference>
<dbReference type="InterPro" id="IPR011047">
    <property type="entry name" value="Quinoprotein_ADH-like_sf"/>
</dbReference>